<dbReference type="EMBL" id="LAZR01018432">
    <property type="protein sequence ID" value="KKL96441.1"/>
    <property type="molecule type" value="Genomic_DNA"/>
</dbReference>
<accession>A0A0F9H0H8</accession>
<reference evidence="1" key="1">
    <citation type="journal article" date="2015" name="Nature">
        <title>Complex archaea that bridge the gap between prokaryotes and eukaryotes.</title>
        <authorList>
            <person name="Spang A."/>
            <person name="Saw J.H."/>
            <person name="Jorgensen S.L."/>
            <person name="Zaremba-Niedzwiedzka K."/>
            <person name="Martijn J."/>
            <person name="Lind A.E."/>
            <person name="van Eijk R."/>
            <person name="Schleper C."/>
            <person name="Guy L."/>
            <person name="Ettema T.J."/>
        </authorList>
    </citation>
    <scope>NUCLEOTIDE SEQUENCE</scope>
</reference>
<comment type="caution">
    <text evidence="1">The sequence shown here is derived from an EMBL/GenBank/DDBJ whole genome shotgun (WGS) entry which is preliminary data.</text>
</comment>
<protein>
    <submittedName>
        <fullName evidence="1">Uncharacterized protein</fullName>
    </submittedName>
</protein>
<feature type="non-terminal residue" evidence="1">
    <location>
        <position position="1"/>
    </location>
</feature>
<organism evidence="1">
    <name type="scientific">marine sediment metagenome</name>
    <dbReference type="NCBI Taxonomy" id="412755"/>
    <lineage>
        <taxon>unclassified sequences</taxon>
        <taxon>metagenomes</taxon>
        <taxon>ecological metagenomes</taxon>
    </lineage>
</organism>
<gene>
    <name evidence="1" type="ORF">LCGC14_1844510</name>
</gene>
<evidence type="ECO:0000313" key="1">
    <source>
        <dbReference type="EMBL" id="KKL96441.1"/>
    </source>
</evidence>
<sequence>FTLWKCGTISNDEMGDREISKE</sequence>
<proteinExistence type="predicted"/>
<name>A0A0F9H0H8_9ZZZZ</name>
<dbReference type="AlphaFoldDB" id="A0A0F9H0H8"/>